<dbReference type="Proteomes" id="UP000694865">
    <property type="component" value="Unplaced"/>
</dbReference>
<evidence type="ECO:0000256" key="4">
    <source>
        <dbReference type="ARBA" id="ARBA00022989"/>
    </source>
</evidence>
<gene>
    <name evidence="12" type="primary">LOC102804669</name>
</gene>
<evidence type="ECO:0000256" key="7">
    <source>
        <dbReference type="ARBA" id="ARBA00023170"/>
    </source>
</evidence>
<keyword evidence="8" id="KW-0807">Transducer</keyword>
<feature type="transmembrane region" description="Helical" evidence="9">
    <location>
        <begin position="193"/>
        <end position="215"/>
    </location>
</feature>
<protein>
    <submittedName>
        <fullName evidence="12">Melanopsin-like</fullName>
    </submittedName>
</protein>
<keyword evidence="5" id="KW-0297">G-protein coupled receptor</keyword>
<dbReference type="RefSeq" id="XP_006818880.1">
    <property type="nucleotide sequence ID" value="XM_006818817.1"/>
</dbReference>
<sequence length="353" mass="40474">MENDTELVFSESNFTSYADIFGASTGNTPVVFSPAFHIPELCLLFFLLVGNSTVCWIIFTNENLRNRANMFVAILASADLCFGIFVAPFIVAGFLGDWYTDPYLCNFSGVITTLFPAAANVTLCFVSIDRLLFVRKPLRYQEYWKSPRCIVAICYVWIHALIFPTLPPLFGWGKYIHHPAVNTCIPDLTEVPLFGYVTVAYGFVLPSVIMIYCYYRIYRAARLQVMKVRSEAFAYQATTVRRVLHDTKLGYRRTAKTLILMIVLHTVCWTPNLYVQVYSLRYGDSYAPSSKLQYVSALLILTNTSLEPWVYGMYNVAFRKAVRRLFTVCDWKRLNCFRACPRRPSNYQVSPII</sequence>
<dbReference type="PANTHER" id="PTHR22752">
    <property type="entry name" value="G PROTEIN-COUPLED RECEPTOR"/>
    <property type="match status" value="1"/>
</dbReference>
<dbReference type="PANTHER" id="PTHR22752:SF14">
    <property type="entry name" value="G-PROTEIN COUPLED RECEPTORS FAMILY 1 PROFILE DOMAIN-CONTAINING PROTEIN"/>
    <property type="match status" value="1"/>
</dbReference>
<dbReference type="SMART" id="SM01381">
    <property type="entry name" value="7TM_GPCR_Srsx"/>
    <property type="match status" value="1"/>
</dbReference>
<keyword evidence="4 9" id="KW-1133">Transmembrane helix</keyword>
<evidence type="ECO:0000256" key="6">
    <source>
        <dbReference type="ARBA" id="ARBA00023136"/>
    </source>
</evidence>
<feature type="domain" description="G-protein coupled receptors family 1 profile" evidence="10">
    <location>
        <begin position="50"/>
        <end position="311"/>
    </location>
</feature>
<evidence type="ECO:0000256" key="2">
    <source>
        <dbReference type="ARBA" id="ARBA00022475"/>
    </source>
</evidence>
<dbReference type="PROSITE" id="PS50262">
    <property type="entry name" value="G_PROTEIN_RECEP_F1_2"/>
    <property type="match status" value="1"/>
</dbReference>
<evidence type="ECO:0000256" key="1">
    <source>
        <dbReference type="ARBA" id="ARBA00004651"/>
    </source>
</evidence>
<evidence type="ECO:0000256" key="9">
    <source>
        <dbReference type="SAM" id="Phobius"/>
    </source>
</evidence>
<evidence type="ECO:0000313" key="11">
    <source>
        <dbReference type="Proteomes" id="UP000694865"/>
    </source>
</evidence>
<dbReference type="SUPFAM" id="SSF81321">
    <property type="entry name" value="Family A G protein-coupled receptor-like"/>
    <property type="match status" value="1"/>
</dbReference>
<feature type="transmembrane region" description="Helical" evidence="9">
    <location>
        <begin position="257"/>
        <end position="274"/>
    </location>
</feature>
<evidence type="ECO:0000256" key="5">
    <source>
        <dbReference type="ARBA" id="ARBA00023040"/>
    </source>
</evidence>
<keyword evidence="7" id="KW-0675">Receptor</keyword>
<dbReference type="PRINTS" id="PR00237">
    <property type="entry name" value="GPCRRHODOPSN"/>
</dbReference>
<feature type="transmembrane region" description="Helical" evidence="9">
    <location>
        <begin position="36"/>
        <end position="59"/>
    </location>
</feature>
<keyword evidence="6 9" id="KW-0472">Membrane</keyword>
<evidence type="ECO:0000313" key="12">
    <source>
        <dbReference type="RefSeq" id="XP_006818880.1"/>
    </source>
</evidence>
<feature type="transmembrane region" description="Helical" evidence="9">
    <location>
        <begin position="149"/>
        <end position="173"/>
    </location>
</feature>
<dbReference type="InterPro" id="IPR000276">
    <property type="entry name" value="GPCR_Rhodpsn"/>
</dbReference>
<feature type="transmembrane region" description="Helical" evidence="9">
    <location>
        <begin position="107"/>
        <end position="128"/>
    </location>
</feature>
<name>A0ABM0MFT9_SACKO</name>
<dbReference type="CDD" id="cd00637">
    <property type="entry name" value="7tm_classA_rhodopsin-like"/>
    <property type="match status" value="1"/>
</dbReference>
<keyword evidence="2" id="KW-1003">Cell membrane</keyword>
<reference evidence="12" key="1">
    <citation type="submission" date="2025-08" db="UniProtKB">
        <authorList>
            <consortium name="RefSeq"/>
        </authorList>
    </citation>
    <scope>IDENTIFICATION</scope>
    <source>
        <tissue evidence="12">Testes</tissue>
    </source>
</reference>
<evidence type="ECO:0000259" key="10">
    <source>
        <dbReference type="PROSITE" id="PS50262"/>
    </source>
</evidence>
<dbReference type="GeneID" id="102804669"/>
<keyword evidence="11" id="KW-1185">Reference proteome</keyword>
<dbReference type="Pfam" id="PF00001">
    <property type="entry name" value="7tm_1"/>
    <property type="match status" value="1"/>
</dbReference>
<accession>A0ABM0MFT9</accession>
<evidence type="ECO:0000256" key="8">
    <source>
        <dbReference type="ARBA" id="ARBA00023224"/>
    </source>
</evidence>
<feature type="transmembrane region" description="Helical" evidence="9">
    <location>
        <begin position="294"/>
        <end position="314"/>
    </location>
</feature>
<dbReference type="InterPro" id="IPR017452">
    <property type="entry name" value="GPCR_Rhodpsn_7TM"/>
</dbReference>
<keyword evidence="3 9" id="KW-0812">Transmembrane</keyword>
<comment type="subcellular location">
    <subcellularLocation>
        <location evidence="1">Cell membrane</location>
        <topology evidence="1">Multi-pass membrane protein</topology>
    </subcellularLocation>
</comment>
<organism evidence="11 12">
    <name type="scientific">Saccoglossus kowalevskii</name>
    <name type="common">Acorn worm</name>
    <dbReference type="NCBI Taxonomy" id="10224"/>
    <lineage>
        <taxon>Eukaryota</taxon>
        <taxon>Metazoa</taxon>
        <taxon>Hemichordata</taxon>
        <taxon>Enteropneusta</taxon>
        <taxon>Harrimaniidae</taxon>
        <taxon>Saccoglossus</taxon>
    </lineage>
</organism>
<dbReference type="Gene3D" id="1.20.1070.10">
    <property type="entry name" value="Rhodopsin 7-helix transmembrane proteins"/>
    <property type="match status" value="1"/>
</dbReference>
<evidence type="ECO:0000256" key="3">
    <source>
        <dbReference type="ARBA" id="ARBA00022692"/>
    </source>
</evidence>
<proteinExistence type="predicted"/>
<feature type="transmembrane region" description="Helical" evidence="9">
    <location>
        <begin position="71"/>
        <end position="95"/>
    </location>
</feature>